<dbReference type="SUPFAM" id="SSF52096">
    <property type="entry name" value="ClpP/crotonase"/>
    <property type="match status" value="1"/>
</dbReference>
<sequence>METVVLSFSGNVAVLELNRPDSLNAMNEQMLQELLEALRQIEQSDALIVLIRGKGRGFSAGGDIKTMLNADEPERFPEIMNNIQEVIMMLYSMPKIVVSVVHGPAAGLGLSFALASDYIIATKEARLAMNFIGIGLIPDGGGHFLLAKRVGQVKAKHIIWEGKLMNAEEAYELGIVDIIVDDEAKAEEKIAEWQAKPLQAMIATKKLYVNLTKDELLKVLQFETEEQQKMRQTEDHREGVRAFLEKRKPKFQGR</sequence>
<dbReference type="CDD" id="cd06558">
    <property type="entry name" value="crotonase-like"/>
    <property type="match status" value="1"/>
</dbReference>
<dbReference type="AlphaFoldDB" id="A0A1B7KNI1"/>
<gene>
    <name evidence="3" type="ORF">A7K69_14140</name>
</gene>
<dbReference type="Gene3D" id="3.90.226.10">
    <property type="entry name" value="2-enoyl-CoA Hydratase, Chain A, domain 1"/>
    <property type="match status" value="1"/>
</dbReference>
<evidence type="ECO:0000256" key="2">
    <source>
        <dbReference type="SAM" id="MobiDB-lite"/>
    </source>
</evidence>
<dbReference type="PANTHER" id="PTHR43459">
    <property type="entry name" value="ENOYL-COA HYDRATASE"/>
    <property type="match status" value="1"/>
</dbReference>
<evidence type="ECO:0000313" key="4">
    <source>
        <dbReference type="Proteomes" id="UP000078290"/>
    </source>
</evidence>
<dbReference type="Gene3D" id="1.10.12.10">
    <property type="entry name" value="Lyase 2-enoyl-coa Hydratase, Chain A, domain 2"/>
    <property type="match status" value="1"/>
</dbReference>
<comment type="caution">
    <text evidence="3">The sequence shown here is derived from an EMBL/GenBank/DDBJ whole genome shotgun (WGS) entry which is preliminary data.</text>
</comment>
<evidence type="ECO:0000256" key="1">
    <source>
        <dbReference type="ARBA" id="ARBA00005254"/>
    </source>
</evidence>
<accession>A0A1B7KNI1</accession>
<name>A0A1B7KNI1_PARTM</name>
<evidence type="ECO:0000313" key="3">
    <source>
        <dbReference type="EMBL" id="OAT71539.1"/>
    </source>
</evidence>
<dbReference type="NCBIfam" id="NF005804">
    <property type="entry name" value="PRK07659.1"/>
    <property type="match status" value="1"/>
</dbReference>
<dbReference type="EMBL" id="LXMA01000042">
    <property type="protein sequence ID" value="OAT71539.1"/>
    <property type="molecule type" value="Genomic_DNA"/>
</dbReference>
<dbReference type="OrthoDB" id="9775794at2"/>
<dbReference type="InterPro" id="IPR014748">
    <property type="entry name" value="Enoyl-CoA_hydra_C"/>
</dbReference>
<proteinExistence type="inferred from homology"/>
<comment type="similarity">
    <text evidence="1">Belongs to the enoyl-CoA hydratase/isomerase family.</text>
</comment>
<feature type="region of interest" description="Disordered" evidence="2">
    <location>
        <begin position="229"/>
        <end position="254"/>
    </location>
</feature>
<dbReference type="Proteomes" id="UP000078290">
    <property type="component" value="Unassembled WGS sequence"/>
</dbReference>
<organism evidence="3 4">
    <name type="scientific">Parageobacillus thermoglucosidasius</name>
    <name type="common">Geobacillus thermoglucosidasius</name>
    <dbReference type="NCBI Taxonomy" id="1426"/>
    <lineage>
        <taxon>Bacteria</taxon>
        <taxon>Bacillati</taxon>
        <taxon>Bacillota</taxon>
        <taxon>Bacilli</taxon>
        <taxon>Bacillales</taxon>
        <taxon>Anoxybacillaceae</taxon>
        <taxon>Parageobacillus</taxon>
    </lineage>
</organism>
<dbReference type="RefSeq" id="WP_064553103.1">
    <property type="nucleotide sequence ID" value="NZ_LXMA01000042.1"/>
</dbReference>
<dbReference type="GO" id="GO:0003824">
    <property type="term" value="F:catalytic activity"/>
    <property type="evidence" value="ECO:0007669"/>
    <property type="project" value="UniProtKB-ARBA"/>
</dbReference>
<dbReference type="Pfam" id="PF00378">
    <property type="entry name" value="ECH_1"/>
    <property type="match status" value="1"/>
</dbReference>
<protein>
    <submittedName>
        <fullName evidence="3">Enoyl-CoA hydratase</fullName>
    </submittedName>
</protein>
<feature type="compositionally biased region" description="Basic and acidic residues" evidence="2">
    <location>
        <begin position="229"/>
        <end position="246"/>
    </location>
</feature>
<dbReference type="PANTHER" id="PTHR43459:SF1">
    <property type="entry name" value="EG:BACN32G11.4 PROTEIN"/>
    <property type="match status" value="1"/>
</dbReference>
<dbReference type="InterPro" id="IPR029045">
    <property type="entry name" value="ClpP/crotonase-like_dom_sf"/>
</dbReference>
<dbReference type="InterPro" id="IPR001753">
    <property type="entry name" value="Enoyl-CoA_hydra/iso"/>
</dbReference>
<reference evidence="4" key="1">
    <citation type="submission" date="2016-05" db="EMBL/GenBank/DDBJ databases">
        <authorList>
            <person name="Wang W."/>
            <person name="Zhu L."/>
        </authorList>
    </citation>
    <scope>NUCLEOTIDE SEQUENCE [LARGE SCALE GENOMIC DNA]</scope>
    <source>
        <strain evidence="4">W-2</strain>
    </source>
</reference>